<comment type="caution">
    <text evidence="3">The sequence shown here is derived from an EMBL/GenBank/DDBJ whole genome shotgun (WGS) entry which is preliminary data.</text>
</comment>
<dbReference type="CDD" id="cd02869">
    <property type="entry name" value="PseudoU_synth_RluA_like"/>
    <property type="match status" value="1"/>
</dbReference>
<reference evidence="3 4" key="1">
    <citation type="submission" date="2011-11" db="EMBL/GenBank/DDBJ databases">
        <authorList>
            <person name="Weinstock G."/>
            <person name="Sodergren E."/>
            <person name="Clifton S."/>
            <person name="Fulton L."/>
            <person name="Fulton B."/>
            <person name="Courtney L."/>
            <person name="Fronick C."/>
            <person name="Harrison M."/>
            <person name="Strong C."/>
            <person name="Farmer C."/>
            <person name="Delahaunty K."/>
            <person name="Markovic C."/>
            <person name="Hall O."/>
            <person name="Minx P."/>
            <person name="Tomlinson C."/>
            <person name="Mitreva M."/>
            <person name="Hou S."/>
            <person name="Chen J."/>
            <person name="Wollam A."/>
            <person name="Pepin K.H."/>
            <person name="Johnson M."/>
            <person name="Bhonagiri V."/>
            <person name="Zhang X."/>
            <person name="Suruliraj S."/>
            <person name="Warren W."/>
            <person name="Chinwalla A."/>
            <person name="Mardis E.R."/>
            <person name="Wilson R.K."/>
        </authorList>
    </citation>
    <scope>NUCLEOTIDE SEQUENCE [LARGE SCALE GENOMIC DNA]</scope>
    <source>
        <strain evidence="3 4">YIT 11816</strain>
    </source>
</reference>
<name>H3KDS4_9BURK</name>
<keyword evidence="4" id="KW-1185">Reference proteome</keyword>
<dbReference type="RefSeq" id="WP_008541607.1">
    <property type="nucleotide sequence ID" value="NZ_JH604928.1"/>
</dbReference>
<evidence type="ECO:0000259" key="2">
    <source>
        <dbReference type="Pfam" id="PF00849"/>
    </source>
</evidence>
<evidence type="ECO:0000313" key="3">
    <source>
        <dbReference type="EMBL" id="EHY31730.1"/>
    </source>
</evidence>
<dbReference type="PANTHER" id="PTHR21600">
    <property type="entry name" value="MITOCHONDRIAL RNA PSEUDOURIDINE SYNTHASE"/>
    <property type="match status" value="1"/>
</dbReference>
<dbReference type="GO" id="GO:0000455">
    <property type="term" value="P:enzyme-directed rRNA pseudouridine synthesis"/>
    <property type="evidence" value="ECO:0007669"/>
    <property type="project" value="TreeGrafter"/>
</dbReference>
<dbReference type="GO" id="GO:0140098">
    <property type="term" value="F:catalytic activity, acting on RNA"/>
    <property type="evidence" value="ECO:0007669"/>
    <property type="project" value="UniProtKB-ARBA"/>
</dbReference>
<dbReference type="PATRIC" id="fig|762967.3.peg.703"/>
<proteinExistence type="inferred from homology"/>
<comment type="similarity">
    <text evidence="1">Belongs to the pseudouridine synthase RluA family.</text>
</comment>
<feature type="domain" description="Pseudouridine synthase RsuA/RluA-like" evidence="2">
    <location>
        <begin position="253"/>
        <end position="401"/>
    </location>
</feature>
<dbReference type="PANTHER" id="PTHR21600:SF87">
    <property type="entry name" value="RNA PSEUDOURIDYLATE SYNTHASE DOMAIN-CONTAINING PROTEIN 1"/>
    <property type="match status" value="1"/>
</dbReference>
<dbReference type="STRING" id="762967.HMPREF9440_00885"/>
<dbReference type="InterPro" id="IPR006145">
    <property type="entry name" value="PsdUridine_synth_RsuA/RluA"/>
</dbReference>
<dbReference type="Pfam" id="PF00849">
    <property type="entry name" value="PseudoU_synth_2"/>
    <property type="match status" value="1"/>
</dbReference>
<dbReference type="GO" id="GO:0009982">
    <property type="term" value="F:pseudouridine synthase activity"/>
    <property type="evidence" value="ECO:0007669"/>
    <property type="project" value="InterPro"/>
</dbReference>
<accession>H3KDS4</accession>
<dbReference type="AlphaFoldDB" id="H3KDS4"/>
<dbReference type="OrthoDB" id="9785808at2"/>
<organism evidence="3 4">
    <name type="scientific">Sutterella parvirubra YIT 11816</name>
    <dbReference type="NCBI Taxonomy" id="762967"/>
    <lineage>
        <taxon>Bacteria</taxon>
        <taxon>Pseudomonadati</taxon>
        <taxon>Pseudomonadota</taxon>
        <taxon>Betaproteobacteria</taxon>
        <taxon>Burkholderiales</taxon>
        <taxon>Sutterellaceae</taxon>
        <taxon>Sutterella</taxon>
    </lineage>
</organism>
<sequence>MTEPHFLHLMPPEGLDVPARLPNLWYGPPAPVARCAATLMRTALPDGFSGRVGVVVAVKASGADDAPGIVHAAWAAEPAHRPGVGVSPDHPTLPAADRLVEPMEDDDFQRAAAGLVIPFADGTSRTLLDLAQELTAGKPKSIARGGGAGLKLTYRHWNRAMADAFQTPAVRLGILMNTEGVRLGLRPAAYFEWWAGETPPHDVKWDGMPLSPRTTAKPVIERLWEAWSPAPDPRFTDPAVAALAPRIIEEAEDWIVIEKPSGLLSVPGAMGLPDAMSMTAKVTNTVLVPVHRLDMDTSGLLVYAKTDRGTKALMAAFREGRVEKRYRALLEKRLPDALGTEGEVRFPITTNPLDRLRQCAAVGGRESLTRWKVLGKSAERTLVEMEPVTGRTHQLRLHAAHALGLNAPMVNDPYYGFDGIAAETPATPLNLHAAMLDFPDPVTGERRRFETEPAFHL</sequence>
<dbReference type="SUPFAM" id="SSF55120">
    <property type="entry name" value="Pseudouridine synthase"/>
    <property type="match status" value="1"/>
</dbReference>
<evidence type="ECO:0000256" key="1">
    <source>
        <dbReference type="ARBA" id="ARBA00010876"/>
    </source>
</evidence>
<dbReference type="HOGENOM" id="CLU_598417_0_0_4"/>
<dbReference type="Proteomes" id="UP000004956">
    <property type="component" value="Unassembled WGS sequence"/>
</dbReference>
<protein>
    <submittedName>
        <fullName evidence="3">Pseudouridine synthase, RluA family</fullName>
    </submittedName>
</protein>
<gene>
    <name evidence="3" type="ORF">HMPREF9440_00885</name>
</gene>
<dbReference type="InterPro" id="IPR020103">
    <property type="entry name" value="PsdUridine_synth_cat_dom_sf"/>
</dbReference>
<evidence type="ECO:0000313" key="4">
    <source>
        <dbReference type="Proteomes" id="UP000004956"/>
    </source>
</evidence>
<dbReference type="EMBL" id="AFBQ01000120">
    <property type="protein sequence ID" value="EHY31730.1"/>
    <property type="molecule type" value="Genomic_DNA"/>
</dbReference>
<dbReference type="InterPro" id="IPR050188">
    <property type="entry name" value="RluA_PseudoU_synthase"/>
</dbReference>
<dbReference type="GO" id="GO:0003723">
    <property type="term" value="F:RNA binding"/>
    <property type="evidence" value="ECO:0007669"/>
    <property type="project" value="InterPro"/>
</dbReference>
<dbReference type="Gene3D" id="3.30.2350.10">
    <property type="entry name" value="Pseudouridine synthase"/>
    <property type="match status" value="1"/>
</dbReference>